<protein>
    <submittedName>
        <fullName evidence="2">PF13274 family protein</fullName>
    </submittedName>
</protein>
<name>J0WFB7_9ACTO</name>
<dbReference type="InterPro" id="IPR025272">
    <property type="entry name" value="SocA_Panacea"/>
</dbReference>
<comment type="caution">
    <text evidence="2">The sequence shown here is derived from an EMBL/GenBank/DDBJ whole genome shotgun (WGS) entry which is preliminary data.</text>
</comment>
<dbReference type="EMBL" id="AKFS01000303">
    <property type="protein sequence ID" value="EJF35226.1"/>
    <property type="molecule type" value="Genomic_DNA"/>
</dbReference>
<dbReference type="AlphaFoldDB" id="J0WFB7"/>
<evidence type="ECO:0000313" key="2">
    <source>
        <dbReference type="EMBL" id="EJF35226.1"/>
    </source>
</evidence>
<dbReference type="Proteomes" id="UP000004578">
    <property type="component" value="Unassembled WGS sequence"/>
</dbReference>
<dbReference type="Pfam" id="PF13274">
    <property type="entry name" value="SocA_Panacea"/>
    <property type="match status" value="1"/>
</dbReference>
<organism evidence="2 3">
    <name type="scientific">Schaalia georgiae F0490</name>
    <dbReference type="NCBI Taxonomy" id="1125717"/>
    <lineage>
        <taxon>Bacteria</taxon>
        <taxon>Bacillati</taxon>
        <taxon>Actinomycetota</taxon>
        <taxon>Actinomycetes</taxon>
        <taxon>Actinomycetales</taxon>
        <taxon>Actinomycetaceae</taxon>
        <taxon>Schaalia</taxon>
    </lineage>
</organism>
<feature type="domain" description="Antitoxin SocA-like Panacea" evidence="1">
    <location>
        <begin position="23"/>
        <end position="117"/>
    </location>
</feature>
<dbReference type="PATRIC" id="fig|1125717.3.peg.2071"/>
<reference evidence="2 3" key="1">
    <citation type="submission" date="2012-05" db="EMBL/GenBank/DDBJ databases">
        <authorList>
            <person name="Harkins D.M."/>
            <person name="Madupu R."/>
            <person name="Durkin A.S."/>
            <person name="Torralba M."/>
            <person name="Methe B."/>
            <person name="Sutton G.G."/>
            <person name="Nelson K.E."/>
        </authorList>
    </citation>
    <scope>NUCLEOTIDE SEQUENCE [LARGE SCALE GENOMIC DNA]</scope>
    <source>
        <strain evidence="2 3">F0490</strain>
    </source>
</reference>
<gene>
    <name evidence="2" type="ORF">HMPREF1317_0746</name>
</gene>
<accession>J0WFB7</accession>
<proteinExistence type="predicted"/>
<sequence>MARIVDVAAHILAETGTVTTMKLQKLAYYAQAEHLVRTGRPLFPEDFRAWRGGPVAPELFALHARKFLIRPGELDGVLSEGALSTEEEALIAEVCGAFGTYSGAELSERTHSEAPWKNARGGLLPSEPSTAVITKDAIREYYSEHPVLDGLKD</sequence>
<dbReference type="RefSeq" id="WP_005873007.1">
    <property type="nucleotide sequence ID" value="NZ_AKFS01000303.1"/>
</dbReference>
<keyword evidence="3" id="KW-1185">Reference proteome</keyword>
<dbReference type="OrthoDB" id="9799173at2"/>
<evidence type="ECO:0000313" key="3">
    <source>
        <dbReference type="Proteomes" id="UP000004578"/>
    </source>
</evidence>
<evidence type="ECO:0000259" key="1">
    <source>
        <dbReference type="Pfam" id="PF13274"/>
    </source>
</evidence>